<organism evidence="3 4">
    <name type="scientific">Stegodyphus mimosarum</name>
    <name type="common">African social velvet spider</name>
    <dbReference type="NCBI Taxonomy" id="407821"/>
    <lineage>
        <taxon>Eukaryota</taxon>
        <taxon>Metazoa</taxon>
        <taxon>Ecdysozoa</taxon>
        <taxon>Arthropoda</taxon>
        <taxon>Chelicerata</taxon>
        <taxon>Arachnida</taxon>
        <taxon>Araneae</taxon>
        <taxon>Araneomorphae</taxon>
        <taxon>Entelegynae</taxon>
        <taxon>Eresoidea</taxon>
        <taxon>Eresidae</taxon>
        <taxon>Stegodyphus</taxon>
    </lineage>
</organism>
<evidence type="ECO:0000256" key="1">
    <source>
        <dbReference type="SAM" id="MobiDB-lite"/>
    </source>
</evidence>
<feature type="domain" description="PPM-type phosphatase" evidence="2">
    <location>
        <begin position="1"/>
        <end position="87"/>
    </location>
</feature>
<dbReference type="InterPro" id="IPR036457">
    <property type="entry name" value="PPM-type-like_dom_sf"/>
</dbReference>
<dbReference type="AlphaFoldDB" id="A0A087UZ24"/>
<feature type="compositionally biased region" description="Polar residues" evidence="1">
    <location>
        <begin position="380"/>
        <end position="390"/>
    </location>
</feature>
<name>A0A087UZ24_STEMI</name>
<sequence>MTLDVKKDICLILASDGLWNIMSPQDAVNLVQDVENENKKLIAKYGVSENLHLTLCNPSKVLVDCALERWNQLRTRADNTSVVTVMLDLNNSAETEVLREQLVLKMNYPHTLQVWDVGKRPKNCCMFSKTTDSEHSKDLQSDTMDDKIVGNKMGYLQLSSKLFDGEGCSSHTESDRHTSSPLQSCSNLLPEYFAPKTSKKTEMEGIENSPCPFPRWSKSASGRTSLSKLATWSKVVSHRRMSDPFPNRNFELGHSSTDDVYSLSDDENNQFSDAENCNSLLFREGKMIDFCEEFNDENTVCTSNDCLKQYDGSKNSTADEKMYKTALDNLCNLKQAIKRKYPGTEISQSYISGGSQSTDKGEGVSSHKRKPSLINIDRLSGSSTLSDVQS</sequence>
<gene>
    <name evidence="3" type="ORF">X975_22086</name>
</gene>
<dbReference type="Proteomes" id="UP000054359">
    <property type="component" value="Unassembled WGS sequence"/>
</dbReference>
<dbReference type="PROSITE" id="PS51746">
    <property type="entry name" value="PPM_2"/>
    <property type="match status" value="1"/>
</dbReference>
<dbReference type="InterPro" id="IPR001932">
    <property type="entry name" value="PPM-type_phosphatase-like_dom"/>
</dbReference>
<protein>
    <submittedName>
        <fullName evidence="3">Protein phosphatase 1D</fullName>
    </submittedName>
</protein>
<feature type="compositionally biased region" description="Low complexity" evidence="1">
    <location>
        <begin position="347"/>
        <end position="357"/>
    </location>
</feature>
<keyword evidence="4" id="KW-1185">Reference proteome</keyword>
<reference evidence="3 4" key="1">
    <citation type="submission" date="2013-11" db="EMBL/GenBank/DDBJ databases">
        <title>Genome sequencing of Stegodyphus mimosarum.</title>
        <authorList>
            <person name="Bechsgaard J."/>
        </authorList>
    </citation>
    <scope>NUCLEOTIDE SEQUENCE [LARGE SCALE GENOMIC DNA]</scope>
</reference>
<dbReference type="Pfam" id="PF00481">
    <property type="entry name" value="PP2C"/>
    <property type="match status" value="1"/>
</dbReference>
<dbReference type="OrthoDB" id="10025511at2759"/>
<proteinExistence type="predicted"/>
<evidence type="ECO:0000313" key="3">
    <source>
        <dbReference type="EMBL" id="KFM82613.1"/>
    </source>
</evidence>
<feature type="region of interest" description="Disordered" evidence="1">
    <location>
        <begin position="347"/>
        <end position="390"/>
    </location>
</feature>
<dbReference type="EMBL" id="KK122376">
    <property type="protein sequence ID" value="KFM82613.1"/>
    <property type="molecule type" value="Genomic_DNA"/>
</dbReference>
<evidence type="ECO:0000313" key="4">
    <source>
        <dbReference type="Proteomes" id="UP000054359"/>
    </source>
</evidence>
<evidence type="ECO:0000259" key="2">
    <source>
        <dbReference type="PROSITE" id="PS51746"/>
    </source>
</evidence>
<feature type="non-terminal residue" evidence="3">
    <location>
        <position position="390"/>
    </location>
</feature>
<accession>A0A087UZ24</accession>
<dbReference type="STRING" id="407821.A0A087UZ24"/>
<dbReference type="SUPFAM" id="SSF81606">
    <property type="entry name" value="PP2C-like"/>
    <property type="match status" value="1"/>
</dbReference>
<dbReference type="Gene3D" id="3.60.40.10">
    <property type="entry name" value="PPM-type phosphatase domain"/>
    <property type="match status" value="1"/>
</dbReference>